<organism evidence="3 4">
    <name type="scientific">Mycena citricolor</name>
    <dbReference type="NCBI Taxonomy" id="2018698"/>
    <lineage>
        <taxon>Eukaryota</taxon>
        <taxon>Fungi</taxon>
        <taxon>Dikarya</taxon>
        <taxon>Basidiomycota</taxon>
        <taxon>Agaricomycotina</taxon>
        <taxon>Agaricomycetes</taxon>
        <taxon>Agaricomycetidae</taxon>
        <taxon>Agaricales</taxon>
        <taxon>Marasmiineae</taxon>
        <taxon>Mycenaceae</taxon>
        <taxon>Mycena</taxon>
    </lineage>
</organism>
<dbReference type="InterPro" id="IPR013087">
    <property type="entry name" value="Znf_C2H2_type"/>
</dbReference>
<feature type="domain" description="C2H2-type" evidence="2">
    <location>
        <begin position="766"/>
        <end position="788"/>
    </location>
</feature>
<feature type="domain" description="C2H2-type" evidence="2">
    <location>
        <begin position="734"/>
        <end position="756"/>
    </location>
</feature>
<feature type="compositionally biased region" description="Low complexity" evidence="1">
    <location>
        <begin position="298"/>
        <end position="311"/>
    </location>
</feature>
<evidence type="ECO:0000256" key="1">
    <source>
        <dbReference type="SAM" id="MobiDB-lite"/>
    </source>
</evidence>
<dbReference type="SMART" id="SM00355">
    <property type="entry name" value="ZnF_C2H2"/>
    <property type="match status" value="3"/>
</dbReference>
<evidence type="ECO:0000313" key="4">
    <source>
        <dbReference type="Proteomes" id="UP001295794"/>
    </source>
</evidence>
<feature type="region of interest" description="Disordered" evidence="1">
    <location>
        <begin position="59"/>
        <end position="80"/>
    </location>
</feature>
<dbReference type="PROSITE" id="PS00028">
    <property type="entry name" value="ZINC_FINGER_C2H2_1"/>
    <property type="match status" value="3"/>
</dbReference>
<evidence type="ECO:0000259" key="2">
    <source>
        <dbReference type="PROSITE" id="PS00028"/>
    </source>
</evidence>
<keyword evidence="4" id="KW-1185">Reference proteome</keyword>
<dbReference type="Gene3D" id="3.30.160.60">
    <property type="entry name" value="Classic Zinc Finger"/>
    <property type="match status" value="1"/>
</dbReference>
<name>A0AAD2JUP2_9AGAR</name>
<dbReference type="Proteomes" id="UP001295794">
    <property type="component" value="Unassembled WGS sequence"/>
</dbReference>
<feature type="compositionally biased region" description="Polar residues" evidence="1">
    <location>
        <begin position="274"/>
        <end position="286"/>
    </location>
</feature>
<feature type="compositionally biased region" description="Low complexity" evidence="1">
    <location>
        <begin position="361"/>
        <end position="383"/>
    </location>
</feature>
<feature type="compositionally biased region" description="Polar residues" evidence="1">
    <location>
        <begin position="246"/>
        <end position="259"/>
    </location>
</feature>
<feature type="compositionally biased region" description="Pro residues" evidence="1">
    <location>
        <begin position="191"/>
        <end position="204"/>
    </location>
</feature>
<protein>
    <recommendedName>
        <fullName evidence="2">C2H2-type domain-containing protein</fullName>
    </recommendedName>
</protein>
<comment type="caution">
    <text evidence="3">The sequence shown here is derived from an EMBL/GenBank/DDBJ whole genome shotgun (WGS) entry which is preliminary data.</text>
</comment>
<feature type="compositionally biased region" description="Pro residues" evidence="1">
    <location>
        <begin position="222"/>
        <end position="232"/>
    </location>
</feature>
<dbReference type="AlphaFoldDB" id="A0AAD2JUP2"/>
<gene>
    <name evidence="3" type="ORF">MYCIT1_LOCUS2020</name>
</gene>
<feature type="compositionally biased region" description="Polar residues" evidence="1">
    <location>
        <begin position="342"/>
        <end position="355"/>
    </location>
</feature>
<feature type="region of interest" description="Disordered" evidence="1">
    <location>
        <begin position="181"/>
        <end position="398"/>
    </location>
</feature>
<proteinExistence type="predicted"/>
<feature type="domain" description="C2H2-type" evidence="2">
    <location>
        <begin position="795"/>
        <end position="817"/>
    </location>
</feature>
<sequence length="955" mass="103393">MSNETYNWPVAFQDEQSYEANRVHIAQMQAALHQATLANEAGKQHYDQVQRELMRKVQEGEEAHPGGECSPPSASQLYSAHSRAAPQLTLHPHQSPAAEKRVNHASGSAKAQSSPRIEEVLSPGLQNNYTSNHYQPSVQASQAMLTAQPAYPAFPPAQVPASTVRAYHHYYASNPHVPYQTSSFTTHSQPQVPPPARHPVPAAPPVASTSRQSAQPQQDPISHPPPPLPPQTVNPLDTISPAAARQNPNDIASGSQTRPSIPPPQTTARTQQPSHASLPQQSSTSHPGVDGAMGSSRPSAPAAAPIPQAVPKNSPAGLGVSGGASRPVPNTARPSVPANAVAGSSTPVHKSSSTVEPRPPAAALASAAVAQSQIPSASQPSSSHTSLPKPRPPSLANLPIPQLDPLPVFLAMVNHWQKASPPEAFMDIPHAKIRIIKRPGAQIFFWQLQPGSSEFIQLSAAEALARMNMQRSVSIFVSPQGFPVILPTPLSAEMTKTHPHFAGTIAANAPNAVYPAPGQASTNLVPPHGRSPRHVDKRFLAQDILRALGKEQRYRAAGVETQTLDAKAAAPKIAAIPAAPRPMPIESEPVHVMPIPSAPARPFTADPIAPLTPAAAAPPTTLVPSSAPPAVTLTPQIMDCVLVPPGPYAELVRRDIRRMRAAASPRDESDVDMRDVDELVVDFNDLKRRRVVQQHDELVLNVIGFYLLYNMSLSDEGEAAAMLEACSRGRMVRCRWIACDAMLNCLENAVAHLYEHAQENPLEPSCAWNFCGQRFSDNIHLALHVERHVLDNIPCPYRGCQRILRSPAELMIHNTTHTNSQLLPSTRPVAPQYPPDLPPVPKSVPAWAQFQPGLTQPVISRDWHKTLGSRVLQNIFGPVSESRLRRYNAAVPLSGVKEMCPDYEFLESSSRHYSFLPSQPARVREMAALETKEVQDRIVRGDFVLWPQPKLEPVD</sequence>
<accession>A0AAD2JUP2</accession>
<feature type="region of interest" description="Disordered" evidence="1">
    <location>
        <begin position="92"/>
        <end position="117"/>
    </location>
</feature>
<evidence type="ECO:0000313" key="3">
    <source>
        <dbReference type="EMBL" id="CAK5262931.1"/>
    </source>
</evidence>
<dbReference type="EMBL" id="CAVNYO010000028">
    <property type="protein sequence ID" value="CAK5262931.1"/>
    <property type="molecule type" value="Genomic_DNA"/>
</dbReference>
<feature type="compositionally biased region" description="Polar residues" evidence="1">
    <location>
        <begin position="105"/>
        <end position="115"/>
    </location>
</feature>
<reference evidence="3" key="1">
    <citation type="submission" date="2023-11" db="EMBL/GenBank/DDBJ databases">
        <authorList>
            <person name="De Vega J J."/>
            <person name="De Vega J J."/>
        </authorList>
    </citation>
    <scope>NUCLEOTIDE SEQUENCE</scope>
</reference>